<evidence type="ECO:0000313" key="3">
    <source>
        <dbReference type="Proteomes" id="UP000233469"/>
    </source>
</evidence>
<feature type="chain" id="PRO_5014813245" description="PiggyBac transposable element-derived protein domain-containing protein" evidence="1">
    <location>
        <begin position="16"/>
        <end position="84"/>
    </location>
</feature>
<comment type="caution">
    <text evidence="2">The sequence shown here is derived from an EMBL/GenBank/DDBJ whole genome shotgun (WGS) entry which is preliminary data.</text>
</comment>
<accession>A0A2N1LJE0</accession>
<evidence type="ECO:0000313" key="2">
    <source>
        <dbReference type="EMBL" id="PKK49500.1"/>
    </source>
</evidence>
<keyword evidence="1" id="KW-0732">Signal</keyword>
<dbReference type="AlphaFoldDB" id="A0A2N1LJE0"/>
<protein>
    <recommendedName>
        <fullName evidence="4">PiggyBac transposable element-derived protein domain-containing protein</fullName>
    </recommendedName>
</protein>
<gene>
    <name evidence="2" type="ORF">RhiirC2_803457</name>
</gene>
<dbReference type="Proteomes" id="UP000233469">
    <property type="component" value="Unassembled WGS sequence"/>
</dbReference>
<evidence type="ECO:0000256" key="1">
    <source>
        <dbReference type="SAM" id="SignalP"/>
    </source>
</evidence>
<evidence type="ECO:0008006" key="4">
    <source>
        <dbReference type="Google" id="ProtNLM"/>
    </source>
</evidence>
<name>A0A2N1LJE0_9GLOM</name>
<proteinExistence type="predicted"/>
<dbReference type="VEuPathDB" id="FungiDB:FUN_010541"/>
<reference evidence="2 3" key="1">
    <citation type="submission" date="2016-04" db="EMBL/GenBank/DDBJ databases">
        <title>Genome analyses suggest a sexual origin of heterokaryosis in a supposedly ancient asexual fungus.</title>
        <authorList>
            <person name="Ropars J."/>
            <person name="Sedzielewska K."/>
            <person name="Noel J."/>
            <person name="Charron P."/>
            <person name="Farinelli L."/>
            <person name="Marton T."/>
            <person name="Kruger M."/>
            <person name="Pelin A."/>
            <person name="Brachmann A."/>
            <person name="Corradi N."/>
        </authorList>
    </citation>
    <scope>NUCLEOTIDE SEQUENCE [LARGE SCALE GENOMIC DNA]</scope>
    <source>
        <strain evidence="2 3">C2</strain>
    </source>
</reference>
<feature type="signal peptide" evidence="1">
    <location>
        <begin position="1"/>
        <end position="15"/>
    </location>
</feature>
<feature type="non-terminal residue" evidence="2">
    <location>
        <position position="1"/>
    </location>
</feature>
<organism evidence="2 3">
    <name type="scientific">Rhizophagus irregularis</name>
    <dbReference type="NCBI Taxonomy" id="588596"/>
    <lineage>
        <taxon>Eukaryota</taxon>
        <taxon>Fungi</taxon>
        <taxon>Fungi incertae sedis</taxon>
        <taxon>Mucoromycota</taxon>
        <taxon>Glomeromycotina</taxon>
        <taxon>Glomeromycetes</taxon>
        <taxon>Glomerales</taxon>
        <taxon>Glomeraceae</taxon>
        <taxon>Rhizophagus</taxon>
    </lineage>
</organism>
<sequence>FTNFLIILGSFSTRALNFFCQNLEGCTIQNIRKLWTNNENTLTNPALTFENIAKFKRLINTLNYREPIVAMSDNTKLNFVIVLF</sequence>
<reference evidence="2 3" key="2">
    <citation type="submission" date="2017-10" db="EMBL/GenBank/DDBJ databases">
        <title>Extensive intraspecific genome diversity in a model arbuscular mycorrhizal fungus.</title>
        <authorList>
            <person name="Chen E.C.H."/>
            <person name="Morin E."/>
            <person name="Baudet D."/>
            <person name="Noel J."/>
            <person name="Ndikumana S."/>
            <person name="Charron P."/>
            <person name="St-Onge C."/>
            <person name="Giorgi J."/>
            <person name="Grigoriev I.V."/>
            <person name="Roux C."/>
            <person name="Martin F.M."/>
            <person name="Corradi N."/>
        </authorList>
    </citation>
    <scope>NUCLEOTIDE SEQUENCE [LARGE SCALE GENOMIC DNA]</scope>
    <source>
        <strain evidence="2 3">C2</strain>
    </source>
</reference>
<dbReference type="EMBL" id="LLXL01008570">
    <property type="protein sequence ID" value="PKK49500.1"/>
    <property type="molecule type" value="Genomic_DNA"/>
</dbReference>